<name>A0A1H3MVX7_9FIRM</name>
<dbReference type="Proteomes" id="UP000183918">
    <property type="component" value="Unassembled WGS sequence"/>
</dbReference>
<dbReference type="InterPro" id="IPR000754">
    <property type="entry name" value="Ribosomal_uS9"/>
</dbReference>
<dbReference type="GO" id="GO:0003723">
    <property type="term" value="F:RNA binding"/>
    <property type="evidence" value="ECO:0007669"/>
    <property type="project" value="TreeGrafter"/>
</dbReference>
<dbReference type="EMBL" id="FNPG01000041">
    <property type="protein sequence ID" value="SDY80638.1"/>
    <property type="molecule type" value="Genomic_DNA"/>
</dbReference>
<dbReference type="GO" id="GO:0003735">
    <property type="term" value="F:structural constituent of ribosome"/>
    <property type="evidence" value="ECO:0007669"/>
    <property type="project" value="InterPro"/>
</dbReference>
<gene>
    <name evidence="5" type="primary">rpsI</name>
    <name evidence="7" type="ORF">SAMN02910414_02416</name>
</gene>
<dbReference type="Gene3D" id="3.30.230.10">
    <property type="match status" value="1"/>
</dbReference>
<evidence type="ECO:0000256" key="5">
    <source>
        <dbReference type="HAMAP-Rule" id="MF_00532"/>
    </source>
</evidence>
<organism evidence="7 8">
    <name type="scientific">Lachnobacterium bovis DSM 14045</name>
    <dbReference type="NCBI Taxonomy" id="1122142"/>
    <lineage>
        <taxon>Bacteria</taxon>
        <taxon>Bacillati</taxon>
        <taxon>Bacillota</taxon>
        <taxon>Clostridia</taxon>
        <taxon>Lachnospirales</taxon>
        <taxon>Lachnospiraceae</taxon>
        <taxon>Lachnobacterium</taxon>
    </lineage>
</organism>
<keyword evidence="3 5" id="KW-0687">Ribonucleoprotein</keyword>
<evidence type="ECO:0000256" key="2">
    <source>
        <dbReference type="ARBA" id="ARBA00022980"/>
    </source>
</evidence>
<sequence>MANTKYYGTGRRKSSVARVYLVPGTGKITINKRDIDEYLGLETLKVIVRQPLVATETVEKFDVLVNVRGGGYTGQAGAIRHGIARALLEVDSEYRPVLKKAGFLTRDPRMKERKKYGLKAARRAPQFSKR</sequence>
<dbReference type="AlphaFoldDB" id="A0A1H3MVX7"/>
<reference evidence="7 8" key="1">
    <citation type="submission" date="2016-10" db="EMBL/GenBank/DDBJ databases">
        <authorList>
            <person name="de Groot N.N."/>
        </authorList>
    </citation>
    <scope>NUCLEOTIDE SEQUENCE [LARGE SCALE GENOMIC DNA]</scope>
    <source>
        <strain evidence="7 8">DSM 14045</strain>
    </source>
</reference>
<evidence type="ECO:0000256" key="1">
    <source>
        <dbReference type="ARBA" id="ARBA00005251"/>
    </source>
</evidence>
<dbReference type="GO" id="GO:0022627">
    <property type="term" value="C:cytosolic small ribosomal subunit"/>
    <property type="evidence" value="ECO:0007669"/>
    <property type="project" value="TreeGrafter"/>
</dbReference>
<dbReference type="InterPro" id="IPR020574">
    <property type="entry name" value="Ribosomal_uS9_CS"/>
</dbReference>
<dbReference type="InterPro" id="IPR023035">
    <property type="entry name" value="Ribosomal_uS9_bac/plastid"/>
</dbReference>
<dbReference type="PANTHER" id="PTHR21569:SF1">
    <property type="entry name" value="SMALL RIBOSOMAL SUBUNIT PROTEIN US9M"/>
    <property type="match status" value="1"/>
</dbReference>
<dbReference type="PROSITE" id="PS00360">
    <property type="entry name" value="RIBOSOMAL_S9"/>
    <property type="match status" value="1"/>
</dbReference>
<evidence type="ECO:0000256" key="4">
    <source>
        <dbReference type="ARBA" id="ARBA00035259"/>
    </source>
</evidence>
<dbReference type="GO" id="GO:0006412">
    <property type="term" value="P:translation"/>
    <property type="evidence" value="ECO:0007669"/>
    <property type="project" value="UniProtKB-UniRule"/>
</dbReference>
<dbReference type="InterPro" id="IPR020568">
    <property type="entry name" value="Ribosomal_Su5_D2-typ_SF"/>
</dbReference>
<evidence type="ECO:0000313" key="7">
    <source>
        <dbReference type="EMBL" id="SDY80638.1"/>
    </source>
</evidence>
<keyword evidence="2 5" id="KW-0689">Ribosomal protein</keyword>
<comment type="similarity">
    <text evidence="1 5 6">Belongs to the universal ribosomal protein uS9 family.</text>
</comment>
<dbReference type="SUPFAM" id="SSF54211">
    <property type="entry name" value="Ribosomal protein S5 domain 2-like"/>
    <property type="match status" value="1"/>
</dbReference>
<dbReference type="eggNOG" id="COG0103">
    <property type="taxonomic scope" value="Bacteria"/>
</dbReference>
<keyword evidence="8" id="KW-1185">Reference proteome</keyword>
<dbReference type="OrthoDB" id="9803965at2"/>
<evidence type="ECO:0000313" key="8">
    <source>
        <dbReference type="Proteomes" id="UP000183918"/>
    </source>
</evidence>
<dbReference type="RefSeq" id="WP_074719212.1">
    <property type="nucleotide sequence ID" value="NZ_FNPG01000041.1"/>
</dbReference>
<dbReference type="Pfam" id="PF00380">
    <property type="entry name" value="Ribosomal_S9"/>
    <property type="match status" value="1"/>
</dbReference>
<protein>
    <recommendedName>
        <fullName evidence="4 5">Small ribosomal subunit protein uS9</fullName>
    </recommendedName>
</protein>
<dbReference type="NCBIfam" id="NF001099">
    <property type="entry name" value="PRK00132.1"/>
    <property type="match status" value="1"/>
</dbReference>
<dbReference type="HAMAP" id="MF_00532_B">
    <property type="entry name" value="Ribosomal_uS9_B"/>
    <property type="match status" value="1"/>
</dbReference>
<dbReference type="FunFam" id="3.30.230.10:FF:000001">
    <property type="entry name" value="30S ribosomal protein S9"/>
    <property type="match status" value="1"/>
</dbReference>
<dbReference type="PANTHER" id="PTHR21569">
    <property type="entry name" value="RIBOSOMAL PROTEIN S9"/>
    <property type="match status" value="1"/>
</dbReference>
<dbReference type="InterPro" id="IPR014721">
    <property type="entry name" value="Ribsml_uS5_D2-typ_fold_subgr"/>
</dbReference>
<evidence type="ECO:0000256" key="3">
    <source>
        <dbReference type="ARBA" id="ARBA00023274"/>
    </source>
</evidence>
<dbReference type="STRING" id="1122142.SAMN02910414_02416"/>
<accession>A0A1H3MVX7</accession>
<proteinExistence type="inferred from homology"/>
<evidence type="ECO:0000256" key="6">
    <source>
        <dbReference type="RuleBase" id="RU003815"/>
    </source>
</evidence>